<evidence type="ECO:0000313" key="2">
    <source>
        <dbReference type="Proteomes" id="UP000018888"/>
    </source>
</evidence>
<dbReference type="VEuPathDB" id="FungiDB:RhiirFUN_018140"/>
<reference evidence="1 2" key="1">
    <citation type="journal article" date="2013" name="Proc. Natl. Acad. Sci. U.S.A.">
        <title>Genome of an arbuscular mycorrhizal fungus provides insight into the oldest plant symbiosis.</title>
        <authorList>
            <person name="Tisserant E."/>
            <person name="Malbreil M."/>
            <person name="Kuo A."/>
            <person name="Kohler A."/>
            <person name="Symeonidi A."/>
            <person name="Balestrini R."/>
            <person name="Charron P."/>
            <person name="Duensing N."/>
            <person name="Frei Dit Frey N."/>
            <person name="Gianinazzi-Pearson V."/>
            <person name="Gilbert L.B."/>
            <person name="Handa Y."/>
            <person name="Herr J.R."/>
            <person name="Hijri M."/>
            <person name="Koul R."/>
            <person name="Kawaguchi M."/>
            <person name="Krajinski F."/>
            <person name="Lammers P.J."/>
            <person name="Masclaux F.G."/>
            <person name="Murat C."/>
            <person name="Morin E."/>
            <person name="Ndikumana S."/>
            <person name="Pagni M."/>
            <person name="Petitpierre D."/>
            <person name="Requena N."/>
            <person name="Rosikiewicz P."/>
            <person name="Riley R."/>
            <person name="Saito K."/>
            <person name="San Clemente H."/>
            <person name="Shapiro H."/>
            <person name="van Tuinen D."/>
            <person name="Becard G."/>
            <person name="Bonfante P."/>
            <person name="Paszkowski U."/>
            <person name="Shachar-Hill Y.Y."/>
            <person name="Tuskan G.A."/>
            <person name="Young P.W."/>
            <person name="Sanders I.R."/>
            <person name="Henrissat B."/>
            <person name="Rensing S.A."/>
            <person name="Grigoriev I.V."/>
            <person name="Corradi N."/>
            <person name="Roux C."/>
            <person name="Martin F."/>
        </authorList>
    </citation>
    <scope>NUCLEOTIDE SEQUENCE [LARGE SCALE GENOMIC DNA]</scope>
    <source>
        <strain evidence="1 2">DAOM 197198</strain>
    </source>
</reference>
<accession>A0A2P4PG10</accession>
<dbReference type="AlphaFoldDB" id="A0A2P4PG10"/>
<sequence length="288" mass="33434">MANNFDAMDTFLEPLDLENELDDIEPKHFEPKKPGKKKNGVWNYFIEEESRKGGHLACVCIYCGDAWNRGRIPDMMAHLALQLKNLCAGYQLPDRKTLSNTWLNNKAVRVTVNMEEILERQENLSLVITSERKEYVIKVKDYSKDSHTGLFTAQEIKKILTDIGSQRFSSMLIDNSKAMNQSLRILVNNRNFWSNVEALANILEPAKNAVKSVECKNTTMADVFFALIQMAISIKALPTETSEELKEFRQKCIQFYNYRWKQFDFELYLLAYFLHSKYRGKGLIPETY</sequence>
<protein>
    <recommendedName>
        <fullName evidence="3">BED-type domain-containing protein</fullName>
    </recommendedName>
</protein>
<keyword evidence="2" id="KW-1185">Reference proteome</keyword>
<dbReference type="EMBL" id="AUPC02000244">
    <property type="protein sequence ID" value="POG64290.1"/>
    <property type="molecule type" value="Genomic_DNA"/>
</dbReference>
<proteinExistence type="predicted"/>
<evidence type="ECO:0000313" key="1">
    <source>
        <dbReference type="EMBL" id="POG64290.1"/>
    </source>
</evidence>
<dbReference type="Proteomes" id="UP000018888">
    <property type="component" value="Unassembled WGS sequence"/>
</dbReference>
<organism evidence="1 2">
    <name type="scientific">Rhizophagus irregularis (strain DAOM 181602 / DAOM 197198 / MUCL 43194)</name>
    <name type="common">Arbuscular mycorrhizal fungus</name>
    <name type="synonym">Glomus intraradices</name>
    <dbReference type="NCBI Taxonomy" id="747089"/>
    <lineage>
        <taxon>Eukaryota</taxon>
        <taxon>Fungi</taxon>
        <taxon>Fungi incertae sedis</taxon>
        <taxon>Mucoromycota</taxon>
        <taxon>Glomeromycotina</taxon>
        <taxon>Glomeromycetes</taxon>
        <taxon>Glomerales</taxon>
        <taxon>Glomeraceae</taxon>
        <taxon>Rhizophagus</taxon>
    </lineage>
</organism>
<gene>
    <name evidence="1" type="ORF">GLOIN_2v1845389</name>
</gene>
<evidence type="ECO:0008006" key="3">
    <source>
        <dbReference type="Google" id="ProtNLM"/>
    </source>
</evidence>
<reference evidence="1 2" key="2">
    <citation type="journal article" date="2018" name="New Phytol.">
        <title>High intraspecific genome diversity in the model arbuscular mycorrhizal symbiont Rhizophagus irregularis.</title>
        <authorList>
            <person name="Chen E.C.H."/>
            <person name="Morin E."/>
            <person name="Beaudet D."/>
            <person name="Noel J."/>
            <person name="Yildirir G."/>
            <person name="Ndikumana S."/>
            <person name="Charron P."/>
            <person name="St-Onge C."/>
            <person name="Giorgi J."/>
            <person name="Kruger M."/>
            <person name="Marton T."/>
            <person name="Ropars J."/>
            <person name="Grigoriev I.V."/>
            <person name="Hainaut M."/>
            <person name="Henrissat B."/>
            <person name="Roux C."/>
            <person name="Martin F."/>
            <person name="Corradi N."/>
        </authorList>
    </citation>
    <scope>NUCLEOTIDE SEQUENCE [LARGE SCALE GENOMIC DNA]</scope>
    <source>
        <strain evidence="1 2">DAOM 197198</strain>
    </source>
</reference>
<dbReference type="SUPFAM" id="SSF53098">
    <property type="entry name" value="Ribonuclease H-like"/>
    <property type="match status" value="1"/>
</dbReference>
<dbReference type="InterPro" id="IPR012337">
    <property type="entry name" value="RNaseH-like_sf"/>
</dbReference>
<name>A0A2P4PG10_RHIID</name>
<comment type="caution">
    <text evidence="1">The sequence shown here is derived from an EMBL/GenBank/DDBJ whole genome shotgun (WGS) entry which is preliminary data.</text>
</comment>